<feature type="compositionally biased region" description="Basic and acidic residues" evidence="1">
    <location>
        <begin position="111"/>
        <end position="123"/>
    </location>
</feature>
<reference evidence="2 3" key="1">
    <citation type="journal article" date="2012" name="Science">
        <title>The Paleozoic origin of enzymatic lignin decomposition reconstructed from 31 fungal genomes.</title>
        <authorList>
            <person name="Floudas D."/>
            <person name="Binder M."/>
            <person name="Riley R."/>
            <person name="Barry K."/>
            <person name="Blanchette R.A."/>
            <person name="Henrissat B."/>
            <person name="Martinez A.T."/>
            <person name="Otillar R."/>
            <person name="Spatafora J.W."/>
            <person name="Yadav J.S."/>
            <person name="Aerts A."/>
            <person name="Benoit I."/>
            <person name="Boyd A."/>
            <person name="Carlson A."/>
            <person name="Copeland A."/>
            <person name="Coutinho P.M."/>
            <person name="de Vries R.P."/>
            <person name="Ferreira P."/>
            <person name="Findley K."/>
            <person name="Foster B."/>
            <person name="Gaskell J."/>
            <person name="Glotzer D."/>
            <person name="Gorecki P."/>
            <person name="Heitman J."/>
            <person name="Hesse C."/>
            <person name="Hori C."/>
            <person name="Igarashi K."/>
            <person name="Jurgens J.A."/>
            <person name="Kallen N."/>
            <person name="Kersten P."/>
            <person name="Kohler A."/>
            <person name="Kuees U."/>
            <person name="Kumar T.K.A."/>
            <person name="Kuo A."/>
            <person name="LaButti K."/>
            <person name="Larrondo L.F."/>
            <person name="Lindquist E."/>
            <person name="Ling A."/>
            <person name="Lombard V."/>
            <person name="Lucas S."/>
            <person name="Lundell T."/>
            <person name="Martin R."/>
            <person name="McLaughlin D.J."/>
            <person name="Morgenstern I."/>
            <person name="Morin E."/>
            <person name="Murat C."/>
            <person name="Nagy L.G."/>
            <person name="Nolan M."/>
            <person name="Ohm R.A."/>
            <person name="Patyshakuliyeva A."/>
            <person name="Rokas A."/>
            <person name="Ruiz-Duenas F.J."/>
            <person name="Sabat G."/>
            <person name="Salamov A."/>
            <person name="Samejima M."/>
            <person name="Schmutz J."/>
            <person name="Slot J.C."/>
            <person name="St John F."/>
            <person name="Stenlid J."/>
            <person name="Sun H."/>
            <person name="Sun S."/>
            <person name="Syed K."/>
            <person name="Tsang A."/>
            <person name="Wiebenga A."/>
            <person name="Young D."/>
            <person name="Pisabarro A."/>
            <person name="Eastwood D.C."/>
            <person name="Martin F."/>
            <person name="Cullen D."/>
            <person name="Grigoriev I.V."/>
            <person name="Hibbett D.S."/>
        </authorList>
    </citation>
    <scope>NUCLEOTIDE SEQUENCE [LARGE SCALE GENOMIC DNA]</scope>
    <source>
        <strain evidence="2 3">MD-104</strain>
    </source>
</reference>
<feature type="region of interest" description="Disordered" evidence="1">
    <location>
        <begin position="104"/>
        <end position="123"/>
    </location>
</feature>
<keyword evidence="3" id="KW-1185">Reference proteome</keyword>
<name>A0A2H3J5X4_WOLCO</name>
<sequence>MDIEGAELVKVFSEAVGNNDNEWETIPEDLHSNEDFMHALRDITHLSNNSLKHLALFDNRMQGDIRIFEESNYFLAQDFVDQYTNEVQSRKCKPNDSWAEYAEEEEGNNAEECHKKSDLPFFP</sequence>
<protein>
    <submittedName>
        <fullName evidence="2">Uncharacterized protein</fullName>
    </submittedName>
</protein>
<proteinExistence type="predicted"/>
<dbReference type="AlphaFoldDB" id="A0A2H3J5X4"/>
<evidence type="ECO:0000313" key="3">
    <source>
        <dbReference type="Proteomes" id="UP000218811"/>
    </source>
</evidence>
<organism evidence="2 3">
    <name type="scientific">Wolfiporia cocos (strain MD-104)</name>
    <name type="common">Brown rot fungus</name>
    <dbReference type="NCBI Taxonomy" id="742152"/>
    <lineage>
        <taxon>Eukaryota</taxon>
        <taxon>Fungi</taxon>
        <taxon>Dikarya</taxon>
        <taxon>Basidiomycota</taxon>
        <taxon>Agaricomycotina</taxon>
        <taxon>Agaricomycetes</taxon>
        <taxon>Polyporales</taxon>
        <taxon>Phaeolaceae</taxon>
        <taxon>Wolfiporia</taxon>
    </lineage>
</organism>
<evidence type="ECO:0000313" key="2">
    <source>
        <dbReference type="EMBL" id="PCH37075.1"/>
    </source>
</evidence>
<accession>A0A2H3J5X4</accession>
<dbReference type="Proteomes" id="UP000218811">
    <property type="component" value="Unassembled WGS sequence"/>
</dbReference>
<evidence type="ECO:0000256" key="1">
    <source>
        <dbReference type="SAM" id="MobiDB-lite"/>
    </source>
</evidence>
<dbReference type="EMBL" id="KB467909">
    <property type="protein sequence ID" value="PCH37075.1"/>
    <property type="molecule type" value="Genomic_DNA"/>
</dbReference>
<gene>
    <name evidence="2" type="ORF">WOLCODRAFT_157779</name>
</gene>
<dbReference type="OrthoDB" id="2505969at2759"/>